<feature type="compositionally biased region" description="Low complexity" evidence="4">
    <location>
        <begin position="265"/>
        <end position="288"/>
    </location>
</feature>
<dbReference type="PANTHER" id="PTHR24286:SF252">
    <property type="entry name" value="CYTOCHROME P450 26B1"/>
    <property type="match status" value="1"/>
</dbReference>
<dbReference type="InterPro" id="IPR036396">
    <property type="entry name" value="Cyt_P450_sf"/>
</dbReference>
<organism evidence="5">
    <name type="scientific">Aplanochytrium stocchinoi</name>
    <dbReference type="NCBI Taxonomy" id="215587"/>
    <lineage>
        <taxon>Eukaryota</taxon>
        <taxon>Sar</taxon>
        <taxon>Stramenopiles</taxon>
        <taxon>Bigyra</taxon>
        <taxon>Labyrinthulomycetes</taxon>
        <taxon>Thraustochytrida</taxon>
        <taxon>Thraustochytriidae</taxon>
        <taxon>Aplanochytrium</taxon>
    </lineage>
</organism>
<keyword evidence="2 3" id="KW-0408">Iron</keyword>
<keyword evidence="1 3" id="KW-0479">Metal-binding</keyword>
<dbReference type="SUPFAM" id="SSF48264">
    <property type="entry name" value="Cytochrome P450"/>
    <property type="match status" value="1"/>
</dbReference>
<comment type="cofactor">
    <cofactor evidence="3">
        <name>heme</name>
        <dbReference type="ChEBI" id="CHEBI:30413"/>
    </cofactor>
</comment>
<feature type="binding site" description="axial binding residue" evidence="3">
    <location>
        <position position="470"/>
    </location>
    <ligand>
        <name>heme</name>
        <dbReference type="ChEBI" id="CHEBI:30413"/>
    </ligand>
    <ligandPart>
        <name>Fe</name>
        <dbReference type="ChEBI" id="CHEBI:18248"/>
    </ligandPart>
</feature>
<evidence type="ECO:0000256" key="1">
    <source>
        <dbReference type="ARBA" id="ARBA00022723"/>
    </source>
</evidence>
<dbReference type="PRINTS" id="PR00463">
    <property type="entry name" value="EP450I"/>
</dbReference>
<evidence type="ECO:0000256" key="2">
    <source>
        <dbReference type="ARBA" id="ARBA00023004"/>
    </source>
</evidence>
<dbReference type="GO" id="GO:0016125">
    <property type="term" value="P:sterol metabolic process"/>
    <property type="evidence" value="ECO:0007669"/>
    <property type="project" value="TreeGrafter"/>
</dbReference>
<accession>A0A7S3V279</accession>
<evidence type="ECO:0000256" key="3">
    <source>
        <dbReference type="PIRSR" id="PIRSR602401-1"/>
    </source>
</evidence>
<dbReference type="InterPro" id="IPR001128">
    <property type="entry name" value="Cyt_P450"/>
</dbReference>
<dbReference type="PANTHER" id="PTHR24286">
    <property type="entry name" value="CYTOCHROME P450 26"/>
    <property type="match status" value="1"/>
</dbReference>
<keyword evidence="3" id="KW-0349">Heme</keyword>
<dbReference type="Pfam" id="PF00067">
    <property type="entry name" value="p450"/>
    <property type="match status" value="2"/>
</dbReference>
<dbReference type="CDD" id="cd00302">
    <property type="entry name" value="cytochrome_P450"/>
    <property type="match status" value="1"/>
</dbReference>
<feature type="region of interest" description="Disordered" evidence="4">
    <location>
        <begin position="265"/>
        <end position="291"/>
    </location>
</feature>
<sequence>MTDEARASAPVPVAIPPVYRGAADTSSFASNALKFLSERRLQQGEVFGCRIVTWGVVFAASHAAVNEVLVDENDSFSAKAAYSLFTGLNLFGENVLFSDGEKHNRLRQLLLESDFAHTDRLVEKKYVHLIRMIVENFTEAMSLKVKVKSTNKLEINVYDTMKTLCGDLLAGIFLGFKIKEKNKGNVKGNCKCKGKSCNCIAVVEGTEHFQDLQSKFWRASTSSGIKLNVSFFGVSLKSAYAKGEVAKWQILDILKSIDKKRVSETEPTSISTTTLKAENSSPINSDSGSDSKAKLHEAQCRCPFVSMSESKSEGNLNASSEKMMGMTEEERLNHYLMFSSSLVAKSIASVITSFMLEIARRPEILDKLKREIRSNAENANNSYLDRVILEVERLYPPIIGCCRYSKKDVQIRGKSIPSGCNVWCSFLTSNRDPEHFSDPLAFRPDRWNNETVRKKDDLVHFSFGAFSRSCLGKPLAKVVVREMIAGMILNFDWQTLPNQNLEYRWLPVVRPVDGLNISLSKC</sequence>
<dbReference type="EMBL" id="HBIN01022294">
    <property type="protein sequence ID" value="CAE0447149.1"/>
    <property type="molecule type" value="Transcribed_RNA"/>
</dbReference>
<dbReference type="GO" id="GO:0004497">
    <property type="term" value="F:monooxygenase activity"/>
    <property type="evidence" value="ECO:0007669"/>
    <property type="project" value="InterPro"/>
</dbReference>
<dbReference type="Gene3D" id="1.10.630.10">
    <property type="entry name" value="Cytochrome P450"/>
    <property type="match status" value="1"/>
</dbReference>
<evidence type="ECO:0000256" key="4">
    <source>
        <dbReference type="SAM" id="MobiDB-lite"/>
    </source>
</evidence>
<reference evidence="5" key="1">
    <citation type="submission" date="2021-01" db="EMBL/GenBank/DDBJ databases">
        <authorList>
            <person name="Corre E."/>
            <person name="Pelletier E."/>
            <person name="Niang G."/>
            <person name="Scheremetjew M."/>
            <person name="Finn R."/>
            <person name="Kale V."/>
            <person name="Holt S."/>
            <person name="Cochrane G."/>
            <person name="Meng A."/>
            <person name="Brown T."/>
            <person name="Cohen L."/>
        </authorList>
    </citation>
    <scope>NUCLEOTIDE SEQUENCE</scope>
    <source>
        <strain evidence="5">GSBS06</strain>
    </source>
</reference>
<dbReference type="InterPro" id="IPR002401">
    <property type="entry name" value="Cyt_P450_E_grp-I"/>
</dbReference>
<dbReference type="GO" id="GO:0020037">
    <property type="term" value="F:heme binding"/>
    <property type="evidence" value="ECO:0007669"/>
    <property type="project" value="InterPro"/>
</dbReference>
<proteinExistence type="predicted"/>
<evidence type="ECO:0008006" key="6">
    <source>
        <dbReference type="Google" id="ProtNLM"/>
    </source>
</evidence>
<gene>
    <name evidence="5" type="ORF">ASTO00021_LOCUS17129</name>
</gene>
<dbReference type="AlphaFoldDB" id="A0A7S3V279"/>
<dbReference type="PRINTS" id="PR00385">
    <property type="entry name" value="P450"/>
</dbReference>
<name>A0A7S3V279_9STRA</name>
<dbReference type="GO" id="GO:0005506">
    <property type="term" value="F:iron ion binding"/>
    <property type="evidence" value="ECO:0007669"/>
    <property type="project" value="InterPro"/>
</dbReference>
<evidence type="ECO:0000313" key="5">
    <source>
        <dbReference type="EMBL" id="CAE0447149.1"/>
    </source>
</evidence>
<protein>
    <recommendedName>
        <fullName evidence="6">Cytochrome P450</fullName>
    </recommendedName>
</protein>
<dbReference type="GO" id="GO:0016705">
    <property type="term" value="F:oxidoreductase activity, acting on paired donors, with incorporation or reduction of molecular oxygen"/>
    <property type="evidence" value="ECO:0007669"/>
    <property type="project" value="InterPro"/>
</dbReference>